<evidence type="ECO:0000259" key="7">
    <source>
        <dbReference type="Pfam" id="PF04182"/>
    </source>
</evidence>
<evidence type="ECO:0000256" key="3">
    <source>
        <dbReference type="ARBA" id="ARBA00023125"/>
    </source>
</evidence>
<feature type="compositionally biased region" description="Basic residues" evidence="6">
    <location>
        <begin position="383"/>
        <end position="401"/>
    </location>
</feature>
<feature type="region of interest" description="Disordered" evidence="6">
    <location>
        <begin position="805"/>
        <end position="843"/>
    </location>
</feature>
<feature type="region of interest" description="Disordered" evidence="6">
    <location>
        <begin position="1707"/>
        <end position="1739"/>
    </location>
</feature>
<dbReference type="Pfam" id="PF20222">
    <property type="entry name" value="DUF6581"/>
    <property type="match status" value="1"/>
</dbReference>
<dbReference type="OrthoDB" id="5403573at2759"/>
<dbReference type="GO" id="GO:0000127">
    <property type="term" value="C:transcription factor TFIIIC complex"/>
    <property type="evidence" value="ECO:0007669"/>
    <property type="project" value="InterPro"/>
</dbReference>
<dbReference type="Proteomes" id="UP001140453">
    <property type="component" value="Unassembled WGS sequence"/>
</dbReference>
<feature type="compositionally biased region" description="Low complexity" evidence="6">
    <location>
        <begin position="953"/>
        <end position="984"/>
    </location>
</feature>
<feature type="compositionally biased region" description="Polar residues" evidence="6">
    <location>
        <begin position="806"/>
        <end position="819"/>
    </location>
</feature>
<keyword evidence="4" id="KW-0804">Transcription</keyword>
<evidence type="ECO:0000256" key="1">
    <source>
        <dbReference type="ARBA" id="ARBA00004123"/>
    </source>
</evidence>
<gene>
    <name evidence="9" type="ORF">N0V93_006522</name>
</gene>
<dbReference type="InterPro" id="IPR044210">
    <property type="entry name" value="Tfc3-like"/>
</dbReference>
<feature type="compositionally biased region" description="Low complexity" evidence="6">
    <location>
        <begin position="620"/>
        <end position="630"/>
    </location>
</feature>
<proteinExistence type="predicted"/>
<feature type="domain" description="Transcription factor tau subunit sfc3/Tfc3 C-terminal" evidence="8">
    <location>
        <begin position="1774"/>
        <end position="2177"/>
    </location>
</feature>
<sequence length="2274" mass="254212">MAQGLDELIEWLVGEVAFYGDGCAISDLFASVRKYGKDDEAADDGGNNAAAAEAAAKAALTDAELRLGRLIWSHIVDTGDVSVGVSGKWNHLTFDEMVSLPEETAEGSGAPIKDIKARLNDRQPVQNGNAAAEKPPKPIKLPKIRPRLFVGEETVWKTLTGHGIDFKRIPPLEWKLVVCIGSTKEVGISQPDLVRATGQDKRSVPRRTDFLSYKGYIVKRTHMVRGMKTSKLWLTKLAPELPAPTDPLKGLDMSKDILTRDMEPVPWFHQWVGNKTVKGKEELAYTALVQTIVAVIKAWGTLRLRDLKLKLGVIGLKWQMKIVSKFLRRANERGNLAYTAAQFSGNNVIFKDCIKFMREPTEDDWRVLLATGVRSRPSYNKQTGKKIKRKSKGKGRARSNIKPKQMVRTLKKRFRHPPSPAVAQWTPEKPFANTLADYVLTGGKEGYTTTEVSHALVGPEFYRYMHKFMSTMCKPDNQPPRLSEYEMSSELTRSGSVQAYAFSCAGAAPSHQSEDIQGESAIDPALAQESMEKPDCSAAFGFGPVDHNVFIKNGPTDLASLVQILPIKKVIKPNRAYNRRKEQDPDMAVDGTSPQPPAPKRGRPRKPRKEPTEDENAEVAPAASAPAASGRRGRKRKAAQRVSYVDDLDRLIDGSDTGSDGEPRPKRSTTEMVQPTDAGEQSGAETVKSVKTLGSEEREESEESEKIPDRSLPGVYYGTPGSLNPNPQKKGRPRKSIVLVFRSDRFKDPNFLPGWLEYPHPRAESTPPPRVAVPMRKVEALAPANPPSEQAHVPILTQPEVPSVLRTPSQAAHSPTVAQPSPGAGHEKDSDSITVQDNTTNATSQGMGALEHKVLLPPKEISPSPVEKSAETLSVVTSATEAMAAPMKINKKKQHIIPNEAGMYVCEKCNGTWANENGLQYHLTKGKNLCNPFYAENPDAMQRARRINLGRYASSESATPGTPASSAANESSVASEAEISPAPARRSKEKKRKPPTKNTDRPVPKSLETTEPSSPAKPRPVLKPRSILKNRGVGGLGVVPRGVEASEAAAMRIAAEQETQDTAATSGSTANEIIVHAQNGNLAQEYWEPDEDLPYLKHIQPQVAKSSQPKSPEEANQANIDHNYDYHTVEGQQLGVSDPESASCYPPITGEAPGVSDPYPADLLDPALGATGDGDGASMNMIGAARKVLPGMRPTQSISRNFSATEAPREGGSVQRPPPSIRMPKSKYADKKDKPFSLLTERQVLTHRIQEVIQYLVASNGGVFPKDRQTLHWAVLKVFKATFSSPNGILPTQIGTIRGVGALEREKIIKTGSVAIQPDGHWKQYDIVYFPEIQIKTDAVVSHLKAQAEAVHPEMYIPFPFTPTEDEKIYFSSLEPPTNKRDQAPGRRDHKLDKEIATLNAPFYKEKGLAGVRPRFRRARLESESEEEGRPKKRSRDDTSELTIKRKKKLADNGDDDRSVKRRRGRKRRNFDEEYVILEPSKLSIDGSRTTNPGISSLPASFFSRTTVSDLEFLAPNTQLEDDYVPSTPSDFSMPEDEEGEEVQSKVPIGTCANTTELHANGRGVWLNLPNVWFEKTSGSFTMKGWMPSQSERLIEHLPKTSAEMAFRIKSHCKTDQWADPAFGAFLTSVDGCKAWELSDIGKHFMSGSIAPDYVFMNFNSTKEVSNMAPVDLQWLDENEWTLQTIPYEQLEDFDDDLYLQYDMSVIKPPKRGPGRPPKPKPEGPPLRKYQKRSPRDPTVRELKVQRELNAYPTTKSDYFRSKGEESLGIDWKAEDTRIAAYVAVSTLTGGINKAMDWGLMMRLFPEAKLSNLRKFWSMIKKEREGFIHGLSAKFQDEFLIAYEKGEHGSFDFDEPLKYDWLKLVKWTLALVVRESIELPLSRVKFEDELELIHVDKNEFDWRETYHHWQRSVFNRFQDSTSEAASTALEVTPEVADNYKIIARSWFRALCCTDPEQYSPYEIRDKFKGLVREGHLTEQEVSDLLEATIFDLEHRRIAIKSKSKALTTGRPYRLNEHFSRTLDRYANEVKFSVAADFKLKLDQAFKKGQTVDIPWRTEDGMILAAFNLQAAGRVRIEPRNRPSIPFGFKPGFYESRKFPKSYYRFDLHVVPTHRYVFNEDIAILHDATLPENIPAATEDGKLPMWCDFFGTPDRARWFKMLAGVLFAYATRGAMTDEFATQALKPCFEQSEIEVVRKWGLKNGLLRELTVPGGAVTVTEWWWLVLGQPLLDLAPAPTLDEGKDDTIRAGGRRTKDQYEEWNSGRSRRRGKYRML</sequence>
<dbReference type="GO" id="GO:0003677">
    <property type="term" value="F:DNA binding"/>
    <property type="evidence" value="ECO:0007669"/>
    <property type="project" value="UniProtKB-KW"/>
</dbReference>
<evidence type="ECO:0000313" key="10">
    <source>
        <dbReference type="Proteomes" id="UP001140453"/>
    </source>
</evidence>
<keyword evidence="5" id="KW-0539">Nucleus</keyword>
<feature type="compositionally biased region" description="Basic residues" evidence="6">
    <location>
        <begin position="985"/>
        <end position="995"/>
    </location>
</feature>
<evidence type="ECO:0000256" key="6">
    <source>
        <dbReference type="SAM" id="MobiDB-lite"/>
    </source>
</evidence>
<evidence type="ECO:0000256" key="4">
    <source>
        <dbReference type="ARBA" id="ARBA00023163"/>
    </source>
</evidence>
<feature type="compositionally biased region" description="Polar residues" evidence="6">
    <location>
        <begin position="832"/>
        <end position="843"/>
    </location>
</feature>
<keyword evidence="3" id="KW-0238">DNA-binding</keyword>
<evidence type="ECO:0000313" key="9">
    <source>
        <dbReference type="EMBL" id="KAJ4389060.1"/>
    </source>
</evidence>
<dbReference type="GO" id="GO:0042791">
    <property type="term" value="P:5S class rRNA transcription by RNA polymerase III"/>
    <property type="evidence" value="ECO:0007669"/>
    <property type="project" value="TreeGrafter"/>
</dbReference>
<comment type="subcellular location">
    <subcellularLocation>
        <location evidence="1">Nucleus</location>
    </subcellularLocation>
</comment>
<evidence type="ECO:0000259" key="8">
    <source>
        <dbReference type="Pfam" id="PF20222"/>
    </source>
</evidence>
<feature type="domain" description="B-block binding subunit of TFIIIC" evidence="7">
    <location>
        <begin position="171"/>
        <end position="238"/>
    </location>
</feature>
<feature type="region of interest" description="Disordered" evidence="6">
    <location>
        <begin position="377"/>
        <end position="402"/>
    </location>
</feature>
<protein>
    <submittedName>
        <fullName evidence="9">Uncharacterized protein</fullName>
    </submittedName>
</protein>
<dbReference type="GO" id="GO:0006384">
    <property type="term" value="P:transcription initiation at RNA polymerase III promoter"/>
    <property type="evidence" value="ECO:0007669"/>
    <property type="project" value="InterPro"/>
</dbReference>
<name>A0A9W9CVQ0_9PEZI</name>
<dbReference type="InterPro" id="IPR046488">
    <property type="entry name" value="Sfc3/Tfc3_C"/>
</dbReference>
<feature type="region of interest" description="Disordered" evidence="6">
    <location>
        <begin position="953"/>
        <end position="1038"/>
    </location>
</feature>
<keyword evidence="2" id="KW-0597">Phosphoprotein</keyword>
<feature type="region of interest" description="Disordered" evidence="6">
    <location>
        <begin position="575"/>
        <end position="735"/>
    </location>
</feature>
<dbReference type="GO" id="GO:0005634">
    <property type="term" value="C:nucleus"/>
    <property type="evidence" value="ECO:0007669"/>
    <property type="project" value="UniProtKB-SubCell"/>
</dbReference>
<dbReference type="Pfam" id="PF04182">
    <property type="entry name" value="B-block_TFIIIC"/>
    <property type="match status" value="1"/>
</dbReference>
<feature type="compositionally biased region" description="Basic and acidic residues" evidence="6">
    <location>
        <begin position="1450"/>
        <end position="1459"/>
    </location>
</feature>
<evidence type="ECO:0000256" key="5">
    <source>
        <dbReference type="ARBA" id="ARBA00023242"/>
    </source>
</evidence>
<comment type="caution">
    <text evidence="9">The sequence shown here is derived from an EMBL/GenBank/DDBJ whole genome shotgun (WGS) entry which is preliminary data.</text>
</comment>
<keyword evidence="10" id="KW-1185">Reference proteome</keyword>
<feature type="region of interest" description="Disordered" evidence="6">
    <location>
        <begin position="1420"/>
        <end position="1466"/>
    </location>
</feature>
<dbReference type="EMBL" id="JAPEVB010000004">
    <property type="protein sequence ID" value="KAJ4389060.1"/>
    <property type="molecule type" value="Genomic_DNA"/>
</dbReference>
<dbReference type="PANTHER" id="PTHR15180:SF1">
    <property type="entry name" value="GENERAL TRANSCRIPTION FACTOR 3C POLYPEPTIDE 1"/>
    <property type="match status" value="1"/>
</dbReference>
<accession>A0A9W9CVQ0</accession>
<organism evidence="9 10">
    <name type="scientific">Gnomoniopsis smithogilvyi</name>
    <dbReference type="NCBI Taxonomy" id="1191159"/>
    <lineage>
        <taxon>Eukaryota</taxon>
        <taxon>Fungi</taxon>
        <taxon>Dikarya</taxon>
        <taxon>Ascomycota</taxon>
        <taxon>Pezizomycotina</taxon>
        <taxon>Sordariomycetes</taxon>
        <taxon>Sordariomycetidae</taxon>
        <taxon>Diaporthales</taxon>
        <taxon>Gnomoniaceae</taxon>
        <taxon>Gnomoniopsis</taxon>
    </lineage>
</organism>
<reference evidence="9" key="1">
    <citation type="submission" date="2022-10" db="EMBL/GenBank/DDBJ databases">
        <title>Tapping the CABI collections for fungal endophytes: first genome assemblies for Collariella, Neodidymelliopsis, Ascochyta clinopodiicola, Didymella pomorum, Didymosphaeria variabile, Neocosmospora piperis and Neocucurbitaria cava.</title>
        <authorList>
            <person name="Hill R."/>
        </authorList>
    </citation>
    <scope>NUCLEOTIDE SEQUENCE</scope>
    <source>
        <strain evidence="9">IMI 355082</strain>
    </source>
</reference>
<dbReference type="InterPro" id="IPR007309">
    <property type="entry name" value="TFIIIC_Bblock-bd"/>
</dbReference>
<feature type="region of interest" description="Disordered" evidence="6">
    <location>
        <begin position="1201"/>
        <end position="1229"/>
    </location>
</feature>
<dbReference type="PANTHER" id="PTHR15180">
    <property type="entry name" value="GENERAL TRANSCRIPTION FACTOR 3C POLYPEPTIDE 1"/>
    <property type="match status" value="1"/>
</dbReference>
<evidence type="ECO:0000256" key="2">
    <source>
        <dbReference type="ARBA" id="ARBA00022553"/>
    </source>
</evidence>
<feature type="region of interest" description="Disordered" evidence="6">
    <location>
        <begin position="750"/>
        <end position="770"/>
    </location>
</feature>